<evidence type="ECO:0000256" key="1">
    <source>
        <dbReference type="ARBA" id="ARBA00022694"/>
    </source>
</evidence>
<evidence type="ECO:0000256" key="3">
    <source>
        <dbReference type="ARBA" id="ARBA00022833"/>
    </source>
</evidence>
<dbReference type="AlphaFoldDB" id="A0A7M7K4K1"/>
<keyword evidence="3" id="KW-0862">Zinc</keyword>
<dbReference type="GO" id="GO:0046872">
    <property type="term" value="F:metal ion binding"/>
    <property type="evidence" value="ECO:0007669"/>
    <property type="project" value="UniProtKB-KW"/>
</dbReference>
<dbReference type="EnsemblMetazoa" id="XM_022805808">
    <property type="protein sequence ID" value="XP_022661543"/>
    <property type="gene ID" value="LOC111250479"/>
</dbReference>
<proteinExistence type="inferred from homology"/>
<dbReference type="Pfam" id="PF04032">
    <property type="entry name" value="Rpr2"/>
    <property type="match status" value="1"/>
</dbReference>
<evidence type="ECO:0000313" key="5">
    <source>
        <dbReference type="EnsemblMetazoa" id="XP_022661543"/>
    </source>
</evidence>
<keyword evidence="1" id="KW-0819">tRNA processing</keyword>
<organism evidence="5 6">
    <name type="scientific">Varroa destructor</name>
    <name type="common">Honeybee mite</name>
    <dbReference type="NCBI Taxonomy" id="109461"/>
    <lineage>
        <taxon>Eukaryota</taxon>
        <taxon>Metazoa</taxon>
        <taxon>Ecdysozoa</taxon>
        <taxon>Arthropoda</taxon>
        <taxon>Chelicerata</taxon>
        <taxon>Arachnida</taxon>
        <taxon>Acari</taxon>
        <taxon>Parasitiformes</taxon>
        <taxon>Mesostigmata</taxon>
        <taxon>Gamasina</taxon>
        <taxon>Dermanyssoidea</taxon>
        <taxon>Varroidae</taxon>
        <taxon>Varroa</taxon>
    </lineage>
</organism>
<reference evidence="5" key="1">
    <citation type="submission" date="2021-01" db="UniProtKB">
        <authorList>
            <consortium name="EnsemblMetazoa"/>
        </authorList>
    </citation>
    <scope>IDENTIFICATION</scope>
</reference>
<name>A0A7M7K4K1_VARDE</name>
<dbReference type="InterPro" id="IPR007175">
    <property type="entry name" value="Rpr2/Snm1/Rpp21"/>
</dbReference>
<keyword evidence="6" id="KW-1185">Reference proteome</keyword>
<dbReference type="PANTHER" id="PTHR14742:SF0">
    <property type="entry name" value="RIBONUCLEASE P PROTEIN SUBUNIT P21"/>
    <property type="match status" value="1"/>
</dbReference>
<dbReference type="GO" id="GO:0005655">
    <property type="term" value="C:nucleolar ribonuclease P complex"/>
    <property type="evidence" value="ECO:0007669"/>
    <property type="project" value="TreeGrafter"/>
</dbReference>
<sequence length="136" mass="15130">MSPPSHTLEKSKAKKGTVAKADTEKTAAVGRCFKGSEIFHRMNFLAQVQHLVSSESPMASNLHAFYGYTLQLLSRKTQSKLHASLKRILCKKCSTPLRPGTNSVKVRSTLLSDFHLFLPLCCRSSQLPEENWHTSG</sequence>
<keyword evidence="2" id="KW-0479">Metal-binding</keyword>
<evidence type="ECO:0000256" key="2">
    <source>
        <dbReference type="ARBA" id="ARBA00022723"/>
    </source>
</evidence>
<dbReference type="GeneID" id="111250479"/>
<comment type="similarity">
    <text evidence="4">Belongs to the eukaryotic/archaeal RNase P protein component 4 family.</text>
</comment>
<evidence type="ECO:0000313" key="6">
    <source>
        <dbReference type="Proteomes" id="UP000594260"/>
    </source>
</evidence>
<dbReference type="PANTHER" id="PTHR14742">
    <property type="entry name" value="RIBONUCLEASE P SUBUNIT P21"/>
    <property type="match status" value="1"/>
</dbReference>
<evidence type="ECO:0000256" key="4">
    <source>
        <dbReference type="ARBA" id="ARBA00038402"/>
    </source>
</evidence>
<dbReference type="CTD" id="79897"/>
<protein>
    <submittedName>
        <fullName evidence="5">Uncharacterized protein</fullName>
    </submittedName>
</protein>
<dbReference type="Proteomes" id="UP000594260">
    <property type="component" value="Unplaced"/>
</dbReference>
<accession>A0A7M7K4K1</accession>
<dbReference type="RefSeq" id="XP_022661543.1">
    <property type="nucleotide sequence ID" value="XM_022805808.1"/>
</dbReference>
<dbReference type="GO" id="GO:0008033">
    <property type="term" value="P:tRNA processing"/>
    <property type="evidence" value="ECO:0007669"/>
    <property type="project" value="UniProtKB-KW"/>
</dbReference>